<dbReference type="CDD" id="cd09129">
    <property type="entry name" value="PLDc_unchar2_1"/>
    <property type="match status" value="1"/>
</dbReference>
<dbReference type="SUPFAM" id="SSF56024">
    <property type="entry name" value="Phospholipase D/nuclease"/>
    <property type="match status" value="2"/>
</dbReference>
<reference evidence="8 9" key="1">
    <citation type="submission" date="2017-09" db="EMBL/GenBank/DDBJ databases">
        <title>The draft genome sequences of Marinobacter sp. PWS21.</title>
        <authorList>
            <person name="Cao J."/>
        </authorList>
    </citation>
    <scope>NUCLEOTIDE SEQUENCE [LARGE SCALE GENOMIC DNA]</scope>
    <source>
        <strain evidence="8 9">PWS21</strain>
    </source>
</reference>
<evidence type="ECO:0000256" key="5">
    <source>
        <dbReference type="ARBA" id="ARBA00022963"/>
    </source>
</evidence>
<dbReference type="PANTHER" id="PTHR43856:SF1">
    <property type="entry name" value="MITOCHONDRIAL CARDIOLIPIN HYDROLASE"/>
    <property type="match status" value="1"/>
</dbReference>
<dbReference type="Proteomes" id="UP000231409">
    <property type="component" value="Unassembled WGS sequence"/>
</dbReference>
<evidence type="ECO:0000313" key="8">
    <source>
        <dbReference type="EMBL" id="PHQ14769.1"/>
    </source>
</evidence>
<sequence>MTLKFLLALLVVAVTGTALYHTLKPLPAGLNFEGPQRPLVAPKFLTDLTYRDQQGNLQLEHQIFDEVFRLIGQAEKLILVDMFLFNDTRPHDRHRALSEELTRALIARKQAVADIRIIVITDPLNTMYGGTRSPYFDALRDAGIPVVETRLERLRDTNPLWSGWWRLCCQWLGNSADGGWLPNALGPDPVPLRSYLALLNFKANHRKTLIVDDGDSYRALVTSANPHDGSSQHSNTALSFGGEAVTDLLATEKAALALSGADSDVIDITIPESATDRQQGDESLQVVTEAAIRDAALEMIRSSGADAALELSIFYLSHRDIVEALVAAHGRGSRIRVLLDPNNEAFGHDKSGIPNRQVAMELTRAGIPVRWCNTHGEQCHSKMLMRRDDAGSWQILMGSANFTRRNLDNLNLETDVWIRGTGPSAVLDGARLAFDRKWQQGPGNQPVLSLPYEDYADESRWRYWRYRVMEATGMSTF</sequence>
<dbReference type="RefSeq" id="WP_099614686.1">
    <property type="nucleotide sequence ID" value="NZ_KZ319371.1"/>
</dbReference>
<dbReference type="PROSITE" id="PS50035">
    <property type="entry name" value="PLD"/>
    <property type="match status" value="1"/>
</dbReference>
<comment type="caution">
    <text evidence="8">The sequence shown here is derived from an EMBL/GenBank/DDBJ whole genome shotgun (WGS) entry which is preliminary data.</text>
</comment>
<evidence type="ECO:0000256" key="6">
    <source>
        <dbReference type="ARBA" id="ARBA00023098"/>
    </source>
</evidence>
<evidence type="ECO:0000256" key="4">
    <source>
        <dbReference type="ARBA" id="ARBA00022801"/>
    </source>
</evidence>
<dbReference type="EC" id="3.1.4.4" evidence="3"/>
<evidence type="ECO:0000256" key="3">
    <source>
        <dbReference type="ARBA" id="ARBA00012027"/>
    </source>
</evidence>
<comment type="catalytic activity">
    <reaction evidence="1">
        <text>a 1,2-diacyl-sn-glycero-3-phosphocholine + H2O = a 1,2-diacyl-sn-glycero-3-phosphate + choline + H(+)</text>
        <dbReference type="Rhea" id="RHEA:14445"/>
        <dbReference type="ChEBI" id="CHEBI:15354"/>
        <dbReference type="ChEBI" id="CHEBI:15377"/>
        <dbReference type="ChEBI" id="CHEBI:15378"/>
        <dbReference type="ChEBI" id="CHEBI:57643"/>
        <dbReference type="ChEBI" id="CHEBI:58608"/>
        <dbReference type="EC" id="3.1.4.4"/>
    </reaction>
</comment>
<keyword evidence="9" id="KW-1185">Reference proteome</keyword>
<dbReference type="GO" id="GO:0016891">
    <property type="term" value="F:RNA endonuclease activity producing 5'-phosphomonoesters, hydrolytic mechanism"/>
    <property type="evidence" value="ECO:0007669"/>
    <property type="project" value="TreeGrafter"/>
</dbReference>
<accession>A0A2G1UK19</accession>
<name>A0A2G1UK19_9GAMM</name>
<evidence type="ECO:0000256" key="1">
    <source>
        <dbReference type="ARBA" id="ARBA00000798"/>
    </source>
</evidence>
<protein>
    <recommendedName>
        <fullName evidence="3">phospholipase D</fullName>
        <ecNumber evidence="3">3.1.4.4</ecNumber>
    </recommendedName>
</protein>
<comment type="similarity">
    <text evidence="2">Belongs to the phospholipase D family.</text>
</comment>
<dbReference type="EMBL" id="NTFH01000008">
    <property type="protein sequence ID" value="PHQ14769.1"/>
    <property type="molecule type" value="Genomic_DNA"/>
</dbReference>
<dbReference type="PANTHER" id="PTHR43856">
    <property type="entry name" value="CARDIOLIPIN HYDROLASE"/>
    <property type="match status" value="1"/>
</dbReference>
<evidence type="ECO:0000259" key="7">
    <source>
        <dbReference type="PROSITE" id="PS50035"/>
    </source>
</evidence>
<dbReference type="GO" id="GO:0006793">
    <property type="term" value="P:phosphorus metabolic process"/>
    <property type="evidence" value="ECO:0007669"/>
    <property type="project" value="UniProtKB-ARBA"/>
</dbReference>
<dbReference type="GO" id="GO:0016042">
    <property type="term" value="P:lipid catabolic process"/>
    <property type="evidence" value="ECO:0007669"/>
    <property type="project" value="UniProtKB-KW"/>
</dbReference>
<organism evidence="8 9">
    <name type="scientific">Marinobacter profundi</name>
    <dbReference type="NCBI Taxonomy" id="2666256"/>
    <lineage>
        <taxon>Bacteria</taxon>
        <taxon>Pseudomonadati</taxon>
        <taxon>Pseudomonadota</taxon>
        <taxon>Gammaproteobacteria</taxon>
        <taxon>Pseudomonadales</taxon>
        <taxon>Marinobacteraceae</taxon>
        <taxon>Marinobacter</taxon>
    </lineage>
</organism>
<dbReference type="AlphaFoldDB" id="A0A2G1UK19"/>
<keyword evidence="5" id="KW-0442">Lipid degradation</keyword>
<gene>
    <name evidence="8" type="ORF">CLH61_10435</name>
</gene>
<dbReference type="InterPro" id="IPR051406">
    <property type="entry name" value="PLD_domain"/>
</dbReference>
<keyword evidence="6" id="KW-0443">Lipid metabolism</keyword>
<feature type="domain" description="PLD phosphodiesterase" evidence="7">
    <location>
        <begin position="200"/>
        <end position="230"/>
    </location>
</feature>
<proteinExistence type="inferred from homology"/>
<keyword evidence="4" id="KW-0378">Hydrolase</keyword>
<dbReference type="Gene3D" id="3.30.870.10">
    <property type="entry name" value="Endonuclease Chain A"/>
    <property type="match status" value="2"/>
</dbReference>
<evidence type="ECO:0000313" key="9">
    <source>
        <dbReference type="Proteomes" id="UP000231409"/>
    </source>
</evidence>
<dbReference type="Pfam" id="PF13091">
    <property type="entry name" value="PLDc_2"/>
    <property type="match status" value="1"/>
</dbReference>
<evidence type="ECO:0000256" key="2">
    <source>
        <dbReference type="ARBA" id="ARBA00008664"/>
    </source>
</evidence>
<dbReference type="InterPro" id="IPR025202">
    <property type="entry name" value="PLD-like_dom"/>
</dbReference>
<dbReference type="GO" id="GO:0004630">
    <property type="term" value="F:phospholipase D activity"/>
    <property type="evidence" value="ECO:0007669"/>
    <property type="project" value="UniProtKB-EC"/>
</dbReference>
<dbReference type="InterPro" id="IPR001736">
    <property type="entry name" value="PLipase_D/transphosphatidylase"/>
</dbReference>